<comment type="function">
    <text evidence="1">Could be a virulence factor.</text>
</comment>
<accession>A0A521B9F1</accession>
<evidence type="ECO:0000256" key="7">
    <source>
        <dbReference type="ARBA" id="ARBA00023098"/>
    </source>
</evidence>
<keyword evidence="9" id="KW-0812">Transmembrane</keyword>
<gene>
    <name evidence="11" type="ORF">SAMN06265221_102168</name>
</gene>
<dbReference type="RefSeq" id="WP_142661709.1">
    <property type="nucleotide sequence ID" value="NZ_FXTK01000002.1"/>
</dbReference>
<dbReference type="PANTHER" id="PTHR18896">
    <property type="entry name" value="PHOSPHOLIPASE D"/>
    <property type="match status" value="1"/>
</dbReference>
<comment type="subcellular location">
    <subcellularLocation>
        <location evidence="2">Secreted</location>
    </subcellularLocation>
</comment>
<reference evidence="11 12" key="1">
    <citation type="submission" date="2017-05" db="EMBL/GenBank/DDBJ databases">
        <authorList>
            <person name="Varghese N."/>
            <person name="Submissions S."/>
        </authorList>
    </citation>
    <scope>NUCLEOTIDE SEQUENCE [LARGE SCALE GENOMIC DNA]</scope>
    <source>
        <strain evidence="11 12">DSM 100094</strain>
    </source>
</reference>
<dbReference type="GO" id="GO:0005886">
    <property type="term" value="C:plasma membrane"/>
    <property type="evidence" value="ECO:0007669"/>
    <property type="project" value="TreeGrafter"/>
</dbReference>
<dbReference type="GO" id="GO:0009395">
    <property type="term" value="P:phospholipid catabolic process"/>
    <property type="evidence" value="ECO:0007669"/>
    <property type="project" value="TreeGrafter"/>
</dbReference>
<evidence type="ECO:0000256" key="6">
    <source>
        <dbReference type="ARBA" id="ARBA00022801"/>
    </source>
</evidence>
<keyword evidence="4" id="KW-0964">Secreted</keyword>
<evidence type="ECO:0000259" key="10">
    <source>
        <dbReference type="PROSITE" id="PS50035"/>
    </source>
</evidence>
<keyword evidence="6" id="KW-0378">Hydrolase</keyword>
<dbReference type="PROSITE" id="PS50035">
    <property type="entry name" value="PLD"/>
    <property type="match status" value="2"/>
</dbReference>
<dbReference type="InterPro" id="IPR015679">
    <property type="entry name" value="PLipase_D_fam"/>
</dbReference>
<keyword evidence="7" id="KW-0443">Lipid metabolism</keyword>
<evidence type="ECO:0000256" key="4">
    <source>
        <dbReference type="ARBA" id="ARBA00022525"/>
    </source>
</evidence>
<dbReference type="InterPro" id="IPR025202">
    <property type="entry name" value="PLD-like_dom"/>
</dbReference>
<dbReference type="PANTHER" id="PTHR18896:SF60">
    <property type="entry name" value="PHOSPHOLIPASE D"/>
    <property type="match status" value="1"/>
</dbReference>
<dbReference type="OrthoDB" id="8828485at2"/>
<dbReference type="GO" id="GO:0004630">
    <property type="term" value="F:phospholipase D activity"/>
    <property type="evidence" value="ECO:0007669"/>
    <property type="project" value="TreeGrafter"/>
</dbReference>
<dbReference type="EMBL" id="FXTK01000002">
    <property type="protein sequence ID" value="SMO43726.1"/>
    <property type="molecule type" value="Genomic_DNA"/>
</dbReference>
<evidence type="ECO:0000256" key="1">
    <source>
        <dbReference type="ARBA" id="ARBA00003145"/>
    </source>
</evidence>
<protein>
    <recommendedName>
        <fullName evidence="3">Phospholipase D</fullName>
    </recommendedName>
    <alternativeName>
        <fullName evidence="8">Choline phosphatase</fullName>
    </alternativeName>
</protein>
<keyword evidence="5" id="KW-0677">Repeat</keyword>
<organism evidence="11 12">
    <name type="scientific">Paracoccus laeviglucosivorans</name>
    <dbReference type="NCBI Taxonomy" id="1197861"/>
    <lineage>
        <taxon>Bacteria</taxon>
        <taxon>Pseudomonadati</taxon>
        <taxon>Pseudomonadota</taxon>
        <taxon>Alphaproteobacteria</taxon>
        <taxon>Rhodobacterales</taxon>
        <taxon>Paracoccaceae</taxon>
        <taxon>Paracoccus</taxon>
    </lineage>
</organism>
<feature type="domain" description="PLD phosphodiesterase" evidence="10">
    <location>
        <begin position="348"/>
        <end position="375"/>
    </location>
</feature>
<dbReference type="CDD" id="cd09140">
    <property type="entry name" value="PLDc_vPLD1_2_like_bac_1"/>
    <property type="match status" value="1"/>
</dbReference>
<feature type="transmembrane region" description="Helical" evidence="9">
    <location>
        <begin position="476"/>
        <end position="495"/>
    </location>
</feature>
<dbReference type="Gene3D" id="3.30.870.10">
    <property type="entry name" value="Endonuclease Chain A"/>
    <property type="match status" value="2"/>
</dbReference>
<keyword evidence="9" id="KW-1133">Transmembrane helix</keyword>
<feature type="domain" description="PLD phosphodiesterase" evidence="10">
    <location>
        <begin position="133"/>
        <end position="160"/>
    </location>
</feature>
<dbReference type="InterPro" id="IPR001736">
    <property type="entry name" value="PLipase_D/transphosphatidylase"/>
</dbReference>
<dbReference type="Pfam" id="PF13091">
    <property type="entry name" value="PLDc_2"/>
    <property type="match status" value="1"/>
</dbReference>
<evidence type="ECO:0000256" key="9">
    <source>
        <dbReference type="SAM" id="Phobius"/>
    </source>
</evidence>
<evidence type="ECO:0000256" key="5">
    <source>
        <dbReference type="ARBA" id="ARBA00022737"/>
    </source>
</evidence>
<evidence type="ECO:0000256" key="8">
    <source>
        <dbReference type="ARBA" id="ARBA00029594"/>
    </source>
</evidence>
<dbReference type="AlphaFoldDB" id="A0A521B9F1"/>
<dbReference type="SUPFAM" id="SSF56024">
    <property type="entry name" value="Phospholipase D/nuclease"/>
    <property type="match status" value="2"/>
</dbReference>
<dbReference type="GO" id="GO:0005576">
    <property type="term" value="C:extracellular region"/>
    <property type="evidence" value="ECO:0007669"/>
    <property type="project" value="UniProtKB-SubCell"/>
</dbReference>
<name>A0A521B9F1_9RHOB</name>
<dbReference type="SMART" id="SM00155">
    <property type="entry name" value="PLDc"/>
    <property type="match status" value="2"/>
</dbReference>
<dbReference type="Pfam" id="PF00614">
    <property type="entry name" value="PLDc"/>
    <property type="match status" value="1"/>
</dbReference>
<evidence type="ECO:0000256" key="2">
    <source>
        <dbReference type="ARBA" id="ARBA00004613"/>
    </source>
</evidence>
<keyword evidence="12" id="KW-1185">Reference proteome</keyword>
<dbReference type="CDD" id="cd09143">
    <property type="entry name" value="PLDc_vPLD1_2_like_bac_2"/>
    <property type="match status" value="1"/>
</dbReference>
<proteinExistence type="predicted"/>
<sequence>MQDFQFRPGKNCWRVEKASCYSFIVDGQAYFRALRESLLKAERLALMVGWDFDFEIEMLPGKSDDEGFAPDGFPNKVGPFLDALAERRPGLDIYLLKWSGGALIAPGGILPAARVKFMSPEQVHLAFDGRHPIGACHHQKIVVIDDSLAFCGGIDVTDGRWDSPDHAPDDDLRRLKSGEIAQPWHDASAVISGPAAAALSELARDRWERANDAPVDEDFRPGADLWPDSIRPMLNDVDLAIARTEPPTTDHPTVAEIEQLYLDSINSARDVIYLESQYFCCDSITRAIKSRLMQPDGPEVVIIQPQAAQKMIEDQAMHVTRSRMVRELRAHDWHGRFRILYPVNAAQEPIYVHAKISIIDDTMLRVGSSNIDRRSMGFDTECDVALAGTKGSSRRMIAAMRDRLLAEHLDTTPEAVAAAVVEHGSLIAAIESLNDHTGRGLRELPLRRETPLGCFLADTRFFDPRYRASARARIGITSRHVMIGAGLFAAGALFLHQVRRPKNRRPD</sequence>
<evidence type="ECO:0000256" key="3">
    <source>
        <dbReference type="ARBA" id="ARBA00018392"/>
    </source>
</evidence>
<keyword evidence="9" id="KW-0472">Membrane</keyword>
<dbReference type="Proteomes" id="UP000319014">
    <property type="component" value="Unassembled WGS sequence"/>
</dbReference>
<evidence type="ECO:0000313" key="12">
    <source>
        <dbReference type="Proteomes" id="UP000319014"/>
    </source>
</evidence>
<evidence type="ECO:0000313" key="11">
    <source>
        <dbReference type="EMBL" id="SMO43726.1"/>
    </source>
</evidence>